<keyword evidence="3" id="KW-1185">Reference proteome</keyword>
<feature type="region of interest" description="Disordered" evidence="1">
    <location>
        <begin position="116"/>
        <end position="206"/>
    </location>
</feature>
<dbReference type="Proteomes" id="UP001302126">
    <property type="component" value="Unassembled WGS sequence"/>
</dbReference>
<feature type="region of interest" description="Disordered" evidence="1">
    <location>
        <begin position="1"/>
        <end position="102"/>
    </location>
</feature>
<reference evidence="2" key="1">
    <citation type="journal article" date="2023" name="Mol. Phylogenet. Evol.">
        <title>Genome-scale phylogeny and comparative genomics of the fungal order Sordariales.</title>
        <authorList>
            <person name="Hensen N."/>
            <person name="Bonometti L."/>
            <person name="Westerberg I."/>
            <person name="Brannstrom I.O."/>
            <person name="Guillou S."/>
            <person name="Cros-Aarteil S."/>
            <person name="Calhoun S."/>
            <person name="Haridas S."/>
            <person name="Kuo A."/>
            <person name="Mondo S."/>
            <person name="Pangilinan J."/>
            <person name="Riley R."/>
            <person name="LaButti K."/>
            <person name="Andreopoulos B."/>
            <person name="Lipzen A."/>
            <person name="Chen C."/>
            <person name="Yan M."/>
            <person name="Daum C."/>
            <person name="Ng V."/>
            <person name="Clum A."/>
            <person name="Steindorff A."/>
            <person name="Ohm R.A."/>
            <person name="Martin F."/>
            <person name="Silar P."/>
            <person name="Natvig D.O."/>
            <person name="Lalanne C."/>
            <person name="Gautier V."/>
            <person name="Ament-Velasquez S.L."/>
            <person name="Kruys A."/>
            <person name="Hutchinson M.I."/>
            <person name="Powell A.J."/>
            <person name="Barry K."/>
            <person name="Miller A.N."/>
            <person name="Grigoriev I.V."/>
            <person name="Debuchy R."/>
            <person name="Gladieux P."/>
            <person name="Hiltunen Thoren M."/>
            <person name="Johannesson H."/>
        </authorList>
    </citation>
    <scope>NUCLEOTIDE SEQUENCE</scope>
    <source>
        <strain evidence="2">PSN309</strain>
    </source>
</reference>
<sequence length="206" mass="21823">MASRTDSTKRASTAAGPRFELPALDFKFGSLTEGTNIPPPLPSPIQEEAGPTPPDTPKDGNHKANGSRESAFPKVSTTAGVKRRAEDNPASPTLSSRPGSIRRLFSRSLLNAAYVEGEEGSKTARPPSRGGASVADSRKIKRSSGWLSRFRSSDSKHSGPLSPPLTDDKKPSGPPPPMIPELAVFKTKGDTKGDDGFGSDLFKNIK</sequence>
<comment type="caution">
    <text evidence="2">The sequence shown here is derived from an EMBL/GenBank/DDBJ whole genome shotgun (WGS) entry which is preliminary data.</text>
</comment>
<dbReference type="AlphaFoldDB" id="A0AAN6X5Z0"/>
<dbReference type="EMBL" id="MU864353">
    <property type="protein sequence ID" value="KAK4192737.1"/>
    <property type="molecule type" value="Genomic_DNA"/>
</dbReference>
<organism evidence="2 3">
    <name type="scientific">Podospora australis</name>
    <dbReference type="NCBI Taxonomy" id="1536484"/>
    <lineage>
        <taxon>Eukaryota</taxon>
        <taxon>Fungi</taxon>
        <taxon>Dikarya</taxon>
        <taxon>Ascomycota</taxon>
        <taxon>Pezizomycotina</taxon>
        <taxon>Sordariomycetes</taxon>
        <taxon>Sordariomycetidae</taxon>
        <taxon>Sordariales</taxon>
        <taxon>Podosporaceae</taxon>
        <taxon>Podospora</taxon>
    </lineage>
</organism>
<reference evidence="2" key="2">
    <citation type="submission" date="2023-05" db="EMBL/GenBank/DDBJ databases">
        <authorList>
            <consortium name="Lawrence Berkeley National Laboratory"/>
            <person name="Steindorff A."/>
            <person name="Hensen N."/>
            <person name="Bonometti L."/>
            <person name="Westerberg I."/>
            <person name="Brannstrom I.O."/>
            <person name="Guillou S."/>
            <person name="Cros-Aarteil S."/>
            <person name="Calhoun S."/>
            <person name="Haridas S."/>
            <person name="Kuo A."/>
            <person name="Mondo S."/>
            <person name="Pangilinan J."/>
            <person name="Riley R."/>
            <person name="Labutti K."/>
            <person name="Andreopoulos B."/>
            <person name="Lipzen A."/>
            <person name="Chen C."/>
            <person name="Yanf M."/>
            <person name="Daum C."/>
            <person name="Ng V."/>
            <person name="Clum A."/>
            <person name="Ohm R."/>
            <person name="Martin F."/>
            <person name="Silar P."/>
            <person name="Natvig D."/>
            <person name="Lalanne C."/>
            <person name="Gautier V."/>
            <person name="Ament-Velasquez S.L."/>
            <person name="Kruys A."/>
            <person name="Hutchinson M.I."/>
            <person name="Powell A.J."/>
            <person name="Barry K."/>
            <person name="Miller A.N."/>
            <person name="Grigoriev I.V."/>
            <person name="Debuchy R."/>
            <person name="Gladieux P."/>
            <person name="Thoren M.H."/>
            <person name="Johannesson H."/>
        </authorList>
    </citation>
    <scope>NUCLEOTIDE SEQUENCE</scope>
    <source>
        <strain evidence="2">PSN309</strain>
    </source>
</reference>
<evidence type="ECO:0000313" key="2">
    <source>
        <dbReference type="EMBL" id="KAK4192737.1"/>
    </source>
</evidence>
<name>A0AAN6X5Z0_9PEZI</name>
<gene>
    <name evidence="2" type="ORF">QBC35DRAFT_200921</name>
</gene>
<protein>
    <submittedName>
        <fullName evidence="2">Uncharacterized protein</fullName>
    </submittedName>
</protein>
<proteinExistence type="predicted"/>
<evidence type="ECO:0000313" key="3">
    <source>
        <dbReference type="Proteomes" id="UP001302126"/>
    </source>
</evidence>
<accession>A0AAN6X5Z0</accession>
<evidence type="ECO:0000256" key="1">
    <source>
        <dbReference type="SAM" id="MobiDB-lite"/>
    </source>
</evidence>